<proteinExistence type="predicted"/>
<organism evidence="3 4">
    <name type="scientific">Selenomonas ruminantium</name>
    <dbReference type="NCBI Taxonomy" id="971"/>
    <lineage>
        <taxon>Bacteria</taxon>
        <taxon>Bacillati</taxon>
        <taxon>Bacillota</taxon>
        <taxon>Negativicutes</taxon>
        <taxon>Selenomonadales</taxon>
        <taxon>Selenomonadaceae</taxon>
        <taxon>Selenomonas</taxon>
    </lineage>
</organism>
<feature type="domain" description="Transglycosylase SLT" evidence="2">
    <location>
        <begin position="59"/>
        <end position="170"/>
    </location>
</feature>
<evidence type="ECO:0000313" key="3">
    <source>
        <dbReference type="EMBL" id="SFH85636.1"/>
    </source>
</evidence>
<name>A0A1I3DG61_SELRU</name>
<evidence type="ECO:0000256" key="1">
    <source>
        <dbReference type="SAM" id="Phobius"/>
    </source>
</evidence>
<dbReference type="Gene3D" id="1.10.530.10">
    <property type="match status" value="1"/>
</dbReference>
<keyword evidence="1" id="KW-0472">Membrane</keyword>
<dbReference type="OrthoDB" id="9815002at2"/>
<dbReference type="Pfam" id="PF01464">
    <property type="entry name" value="SLT"/>
    <property type="match status" value="1"/>
</dbReference>
<dbReference type="AlphaFoldDB" id="A0A1I3DG61"/>
<gene>
    <name evidence="3" type="ORF">SAMN04487861_10674</name>
</gene>
<dbReference type="EMBL" id="FOQK01000006">
    <property type="protein sequence ID" value="SFH85636.1"/>
    <property type="molecule type" value="Genomic_DNA"/>
</dbReference>
<evidence type="ECO:0000259" key="2">
    <source>
        <dbReference type="Pfam" id="PF01464"/>
    </source>
</evidence>
<dbReference type="SUPFAM" id="SSF53955">
    <property type="entry name" value="Lysozyme-like"/>
    <property type="match status" value="1"/>
</dbReference>
<dbReference type="RefSeq" id="WP_082336166.1">
    <property type="nucleotide sequence ID" value="NZ_FOQK01000006.1"/>
</dbReference>
<dbReference type="Proteomes" id="UP000183639">
    <property type="component" value="Unassembled WGS sequence"/>
</dbReference>
<evidence type="ECO:0000313" key="4">
    <source>
        <dbReference type="Proteomes" id="UP000183639"/>
    </source>
</evidence>
<feature type="transmembrane region" description="Helical" evidence="1">
    <location>
        <begin position="20"/>
        <end position="40"/>
    </location>
</feature>
<dbReference type="InterPro" id="IPR008258">
    <property type="entry name" value="Transglycosylase_SLT_dom_1"/>
</dbReference>
<sequence length="204" mass="24063">MTDFHNRVRQSRQMQHRRMVACFCVALFILVMSLSAYLILQFEPVQRSYFYVYPYHDTVMKYASMYRVDSNLAAAVIKKESKFKRDVHSHRGAVGLMQIMPDTAKWISTQLGDTGYSEEGLHEPDRNIRYGTWYLATLQKEFHGNDVLALAAYNAGRGNVQEWMKENDWSYDFADIEAIPFKETREYVRQVLADQKKYRELYPE</sequence>
<keyword evidence="1" id="KW-1133">Transmembrane helix</keyword>
<dbReference type="PANTHER" id="PTHR37423:SF5">
    <property type="entry name" value="SOLUBLE LYTIC MUREIN TRANSGLYCOSYLASE"/>
    <property type="match status" value="1"/>
</dbReference>
<keyword evidence="1" id="KW-0812">Transmembrane</keyword>
<dbReference type="PANTHER" id="PTHR37423">
    <property type="entry name" value="SOLUBLE LYTIC MUREIN TRANSGLYCOSYLASE-RELATED"/>
    <property type="match status" value="1"/>
</dbReference>
<reference evidence="3 4" key="1">
    <citation type="submission" date="2016-10" db="EMBL/GenBank/DDBJ databases">
        <authorList>
            <person name="de Groot N.N."/>
        </authorList>
    </citation>
    <scope>NUCLEOTIDE SEQUENCE [LARGE SCALE GENOMIC DNA]</scope>
    <source>
        <strain evidence="3 4">Z108</strain>
    </source>
</reference>
<dbReference type="InterPro" id="IPR023346">
    <property type="entry name" value="Lysozyme-like_dom_sf"/>
</dbReference>
<dbReference type="CDD" id="cd16896">
    <property type="entry name" value="LT_Slt70-like"/>
    <property type="match status" value="1"/>
</dbReference>
<accession>A0A1I3DG61</accession>
<protein>
    <submittedName>
        <fullName evidence="3">Soluble lytic murein transglycosylase</fullName>
    </submittedName>
</protein>